<evidence type="ECO:0000256" key="3">
    <source>
        <dbReference type="ARBA" id="ARBA00022722"/>
    </source>
</evidence>
<comment type="catalytic activity">
    <reaction evidence="6">
        <text>Exonucleolytic cleavage in either 5'- to 3'- or 3'- to 5'-direction to yield nucleoside 5'-phosphates.</text>
        <dbReference type="EC" id="3.1.11.6"/>
    </reaction>
</comment>
<dbReference type="Gene3D" id="1.10.287.1040">
    <property type="entry name" value="Exonuclease VII, small subunit"/>
    <property type="match status" value="1"/>
</dbReference>
<evidence type="ECO:0000256" key="1">
    <source>
        <dbReference type="ARBA" id="ARBA00009998"/>
    </source>
</evidence>
<organism evidence="7 8">
    <name type="scientific">Aminobacterium colombiense (strain DSM 12261 / ALA-1)</name>
    <dbReference type="NCBI Taxonomy" id="572547"/>
    <lineage>
        <taxon>Bacteria</taxon>
        <taxon>Thermotogati</taxon>
        <taxon>Synergistota</taxon>
        <taxon>Synergistia</taxon>
        <taxon>Synergistales</taxon>
        <taxon>Aminobacteriaceae</taxon>
        <taxon>Aminobacterium</taxon>
    </lineage>
</organism>
<dbReference type="KEGG" id="aco:Amico_0852"/>
<comment type="subunit">
    <text evidence="6">Heterooligomer composed of large and small subunits.</text>
</comment>
<evidence type="ECO:0000256" key="6">
    <source>
        <dbReference type="HAMAP-Rule" id="MF_00337"/>
    </source>
</evidence>
<dbReference type="GO" id="GO:0006308">
    <property type="term" value="P:DNA catabolic process"/>
    <property type="evidence" value="ECO:0007669"/>
    <property type="project" value="UniProtKB-UniRule"/>
</dbReference>
<sequence length="74" mass="8566">MNFSQKLDEIQKIVHTLEKDELPLEAALELFEQGVSLVKECQVYLTQAEQKIFLLTNSGKEEPLNMELKENNDE</sequence>
<evidence type="ECO:0000313" key="7">
    <source>
        <dbReference type="EMBL" id="ADE56984.1"/>
    </source>
</evidence>
<dbReference type="GO" id="GO:0005829">
    <property type="term" value="C:cytosol"/>
    <property type="evidence" value="ECO:0007669"/>
    <property type="project" value="TreeGrafter"/>
</dbReference>
<evidence type="ECO:0000256" key="4">
    <source>
        <dbReference type="ARBA" id="ARBA00022801"/>
    </source>
</evidence>
<keyword evidence="4 6" id="KW-0378">Hydrolase</keyword>
<dbReference type="AlphaFoldDB" id="D5EEK2"/>
<dbReference type="InterPro" id="IPR003761">
    <property type="entry name" value="Exonuc_VII_S"/>
</dbReference>
<comment type="similarity">
    <text evidence="1 6">Belongs to the XseB family.</text>
</comment>
<dbReference type="EC" id="3.1.11.6" evidence="6"/>
<dbReference type="GO" id="GO:0008855">
    <property type="term" value="F:exodeoxyribonuclease VII activity"/>
    <property type="evidence" value="ECO:0007669"/>
    <property type="project" value="UniProtKB-UniRule"/>
</dbReference>
<evidence type="ECO:0000256" key="5">
    <source>
        <dbReference type="ARBA" id="ARBA00022839"/>
    </source>
</evidence>
<keyword evidence="8" id="KW-1185">Reference proteome</keyword>
<keyword evidence="3 6" id="KW-0540">Nuclease</keyword>
<protein>
    <recommendedName>
        <fullName evidence="6">Exodeoxyribonuclease 7 small subunit</fullName>
        <ecNumber evidence="6">3.1.11.6</ecNumber>
    </recommendedName>
    <alternativeName>
        <fullName evidence="6">Exodeoxyribonuclease VII small subunit</fullName>
        <shortName evidence="6">Exonuclease VII small subunit</shortName>
    </alternativeName>
</protein>
<dbReference type="InterPro" id="IPR037004">
    <property type="entry name" value="Exonuc_VII_ssu_sf"/>
</dbReference>
<proteinExistence type="inferred from homology"/>
<reference evidence="7 8" key="1">
    <citation type="journal article" date="2010" name="Stand. Genomic Sci.">
        <title>Complete genome sequence of Aminobacterium colombiense type strain (ALA-1).</title>
        <authorList>
            <person name="Chertkov O."/>
            <person name="Sikorski J."/>
            <person name="Brambilla E."/>
            <person name="Lapidus A."/>
            <person name="Copeland A."/>
            <person name="Glavina Del Rio T."/>
            <person name="Nolan M."/>
            <person name="Lucas S."/>
            <person name="Tice H."/>
            <person name="Cheng J.F."/>
            <person name="Han C."/>
            <person name="Detter J.C."/>
            <person name="Bruce D."/>
            <person name="Tapia R."/>
            <person name="Goodwin L."/>
            <person name="Pitluck S."/>
            <person name="Liolios K."/>
            <person name="Ivanova N."/>
            <person name="Mavromatis K."/>
            <person name="Ovchinnikova G."/>
            <person name="Pati A."/>
            <person name="Chen A."/>
            <person name="Palaniappan K."/>
            <person name="Land M."/>
            <person name="Hauser L."/>
            <person name="Chang Y.J."/>
            <person name="Jeffries C.D."/>
            <person name="Spring S."/>
            <person name="Rohde M."/>
            <person name="Goker M."/>
            <person name="Bristow J."/>
            <person name="Eisen J.A."/>
            <person name="Markowitz V."/>
            <person name="Hugenholtz P."/>
            <person name="Kyrpides N.C."/>
            <person name="Klenk H.P."/>
        </authorList>
    </citation>
    <scope>NUCLEOTIDE SEQUENCE [LARGE SCALE GENOMIC DNA]</scope>
    <source>
        <strain evidence="8">DSM 12261 / ALA-1</strain>
    </source>
</reference>
<name>D5EEK2_AMICL</name>
<dbReference type="STRING" id="572547.Amico_0852"/>
<comment type="function">
    <text evidence="6">Bidirectionally degrades single-stranded DNA into large acid-insoluble oligonucleotides, which are then degraded further into small acid-soluble oligonucleotides.</text>
</comment>
<evidence type="ECO:0000256" key="2">
    <source>
        <dbReference type="ARBA" id="ARBA00022490"/>
    </source>
</evidence>
<gene>
    <name evidence="6" type="primary">xseB</name>
    <name evidence="7" type="ordered locus">Amico_0852</name>
</gene>
<dbReference type="HAMAP" id="MF_00337">
    <property type="entry name" value="Exonuc_7_S"/>
    <property type="match status" value="1"/>
</dbReference>
<keyword evidence="5 6" id="KW-0269">Exonuclease</keyword>
<accession>D5EEK2</accession>
<dbReference type="RefSeq" id="WP_013048250.1">
    <property type="nucleotide sequence ID" value="NC_014011.1"/>
</dbReference>
<evidence type="ECO:0000313" key="8">
    <source>
        <dbReference type="Proteomes" id="UP000002366"/>
    </source>
</evidence>
<dbReference type="GO" id="GO:0009318">
    <property type="term" value="C:exodeoxyribonuclease VII complex"/>
    <property type="evidence" value="ECO:0007669"/>
    <property type="project" value="UniProtKB-UniRule"/>
</dbReference>
<dbReference type="NCBIfam" id="TIGR01280">
    <property type="entry name" value="xseB"/>
    <property type="match status" value="1"/>
</dbReference>
<dbReference type="eggNOG" id="COG1722">
    <property type="taxonomic scope" value="Bacteria"/>
</dbReference>
<dbReference type="PANTHER" id="PTHR34137">
    <property type="entry name" value="EXODEOXYRIBONUCLEASE 7 SMALL SUBUNIT"/>
    <property type="match status" value="1"/>
</dbReference>
<dbReference type="PANTHER" id="PTHR34137:SF1">
    <property type="entry name" value="EXODEOXYRIBONUCLEASE 7 SMALL SUBUNIT"/>
    <property type="match status" value="1"/>
</dbReference>
<dbReference type="EMBL" id="CP001997">
    <property type="protein sequence ID" value="ADE56984.1"/>
    <property type="molecule type" value="Genomic_DNA"/>
</dbReference>
<dbReference type="Pfam" id="PF02609">
    <property type="entry name" value="Exonuc_VII_S"/>
    <property type="match status" value="1"/>
</dbReference>
<dbReference type="Proteomes" id="UP000002366">
    <property type="component" value="Chromosome"/>
</dbReference>
<dbReference type="PIRSF" id="PIRSF006488">
    <property type="entry name" value="Exonuc_VII_S"/>
    <property type="match status" value="1"/>
</dbReference>
<comment type="subcellular location">
    <subcellularLocation>
        <location evidence="6">Cytoplasm</location>
    </subcellularLocation>
</comment>
<dbReference type="HOGENOM" id="CLU_145918_3_2_0"/>
<keyword evidence="2 6" id="KW-0963">Cytoplasm</keyword>
<dbReference type="OrthoDB" id="5993at2"/>
<dbReference type="SUPFAM" id="SSF116842">
    <property type="entry name" value="XseB-like"/>
    <property type="match status" value="1"/>
</dbReference>